<dbReference type="EMBL" id="FXTN01000004">
    <property type="protein sequence ID" value="SMO64017.1"/>
    <property type="molecule type" value="Genomic_DNA"/>
</dbReference>
<gene>
    <name evidence="1" type="ORF">SAMN06265348_104279</name>
</gene>
<dbReference type="InterPro" id="IPR024078">
    <property type="entry name" value="LmbE-like_dom_sf"/>
</dbReference>
<reference evidence="1 2" key="1">
    <citation type="submission" date="2017-05" db="EMBL/GenBank/DDBJ databases">
        <authorList>
            <person name="Varghese N."/>
            <person name="Submissions S."/>
        </authorList>
    </citation>
    <scope>NUCLEOTIDE SEQUENCE [LARGE SCALE GENOMIC DNA]</scope>
    <source>
        <strain evidence="1 2">DSM 19036</strain>
    </source>
</reference>
<evidence type="ECO:0000313" key="2">
    <source>
        <dbReference type="Proteomes" id="UP000320300"/>
    </source>
</evidence>
<name>A0A521CX43_9SPHI</name>
<dbReference type="AlphaFoldDB" id="A0A521CX43"/>
<dbReference type="SUPFAM" id="SSF102588">
    <property type="entry name" value="LmbE-like"/>
    <property type="match status" value="1"/>
</dbReference>
<proteinExistence type="predicted"/>
<dbReference type="PANTHER" id="PTHR12993">
    <property type="entry name" value="N-ACETYLGLUCOSAMINYL-PHOSPHATIDYLINOSITOL DE-N-ACETYLASE-RELATED"/>
    <property type="match status" value="1"/>
</dbReference>
<organism evidence="1 2">
    <name type="scientific">Pedobacter westerhofensis</name>
    <dbReference type="NCBI Taxonomy" id="425512"/>
    <lineage>
        <taxon>Bacteria</taxon>
        <taxon>Pseudomonadati</taxon>
        <taxon>Bacteroidota</taxon>
        <taxon>Sphingobacteriia</taxon>
        <taxon>Sphingobacteriales</taxon>
        <taxon>Sphingobacteriaceae</taxon>
        <taxon>Pedobacter</taxon>
    </lineage>
</organism>
<dbReference type="Proteomes" id="UP000320300">
    <property type="component" value="Unassembled WGS sequence"/>
</dbReference>
<dbReference type="OrthoDB" id="9790023at2"/>
<evidence type="ECO:0000313" key="1">
    <source>
        <dbReference type="EMBL" id="SMO64017.1"/>
    </source>
</evidence>
<dbReference type="Gene3D" id="3.40.50.10320">
    <property type="entry name" value="LmbE-like"/>
    <property type="match status" value="1"/>
</dbReference>
<sequence>MNSKLQSLLKVSTEIDTTVFQRTTSCLVIAPHPDDESLGCGGLIARLCDLQIAVHVIFTTDGSMSHPHSRNTSTAARCKMREQEAISALRILGVEEKNITFFRGKDSALPARGETGFPGFVAQMIGIIDGINPELVLVPYEFDPHRDHRASWQITIAALEHYPGAEIWQYLIWLYTLGKEGDVEPISNIPGGIQYLPMGNQLGKKRTAISQHKSQLIPDVFDDPDGFILVNEVLQNFYGDKEYYIKQVKS</sequence>
<dbReference type="GO" id="GO:0016811">
    <property type="term" value="F:hydrolase activity, acting on carbon-nitrogen (but not peptide) bonds, in linear amides"/>
    <property type="evidence" value="ECO:0007669"/>
    <property type="project" value="TreeGrafter"/>
</dbReference>
<dbReference type="PANTHER" id="PTHR12993:SF11">
    <property type="entry name" value="N-ACETYLGLUCOSAMINYL-PHOSPHATIDYLINOSITOL DE-N-ACETYLASE"/>
    <property type="match status" value="1"/>
</dbReference>
<keyword evidence="2" id="KW-1185">Reference proteome</keyword>
<accession>A0A521CX43</accession>
<dbReference type="InterPro" id="IPR003737">
    <property type="entry name" value="GlcNAc_PI_deacetylase-related"/>
</dbReference>
<dbReference type="RefSeq" id="WP_142527977.1">
    <property type="nucleotide sequence ID" value="NZ_CBCSJO010000001.1"/>
</dbReference>
<protein>
    <submittedName>
        <fullName evidence="1">N-acetylglucosaminyl deacetylase, LmbE family</fullName>
    </submittedName>
</protein>
<dbReference type="Pfam" id="PF02585">
    <property type="entry name" value="PIG-L"/>
    <property type="match status" value="1"/>
</dbReference>